<name>A0AAJ2JHU2_STEMA</name>
<evidence type="ECO:0000256" key="1">
    <source>
        <dbReference type="SAM" id="SignalP"/>
    </source>
</evidence>
<dbReference type="RefSeq" id="WP_312564018.1">
    <property type="nucleotide sequence ID" value="NZ_JAVSKO010000009.1"/>
</dbReference>
<organism evidence="2 3">
    <name type="scientific">Stenotrophomonas maltophilia</name>
    <name type="common">Pseudomonas maltophilia</name>
    <name type="synonym">Xanthomonas maltophilia</name>
    <dbReference type="NCBI Taxonomy" id="40324"/>
    <lineage>
        <taxon>Bacteria</taxon>
        <taxon>Pseudomonadati</taxon>
        <taxon>Pseudomonadota</taxon>
        <taxon>Gammaproteobacteria</taxon>
        <taxon>Lysobacterales</taxon>
        <taxon>Lysobacteraceae</taxon>
        <taxon>Stenotrophomonas</taxon>
        <taxon>Stenotrophomonas maltophilia group</taxon>
    </lineage>
</organism>
<dbReference type="PANTHER" id="PTHR30251:SF4">
    <property type="entry name" value="SLR1668 PROTEIN"/>
    <property type="match status" value="1"/>
</dbReference>
<feature type="chain" id="PRO_5042510380" evidence="1">
    <location>
        <begin position="19"/>
        <end position="233"/>
    </location>
</feature>
<dbReference type="InterPro" id="IPR013783">
    <property type="entry name" value="Ig-like_fold"/>
</dbReference>
<reference evidence="2" key="1">
    <citation type="submission" date="2023-07" db="EMBL/GenBank/DDBJ databases">
        <title>Comparative genomics of clinical Stenotrophomonas maltophilia isolates reveals regions of diversity which correlate with colonization and persistence in vivo.</title>
        <authorList>
            <person name="Mcdaniel M.S."/>
            <person name="Swords W.E."/>
            <person name="Sumpter N.A."/>
            <person name="Lindgren N.R."/>
            <person name="Billiot C.E."/>
        </authorList>
    </citation>
    <scope>NUCLEOTIDE SEQUENCE</scope>
    <source>
        <strain evidence="2">Ism4</strain>
    </source>
</reference>
<dbReference type="PANTHER" id="PTHR30251">
    <property type="entry name" value="PILUS ASSEMBLY CHAPERONE"/>
    <property type="match status" value="1"/>
</dbReference>
<proteinExistence type="predicted"/>
<dbReference type="EMBL" id="JAVSKO010000009">
    <property type="protein sequence ID" value="MDT3470124.1"/>
    <property type="molecule type" value="Genomic_DNA"/>
</dbReference>
<feature type="signal peptide" evidence="1">
    <location>
        <begin position="1"/>
        <end position="18"/>
    </location>
</feature>
<sequence length="233" mass="24968">MRTRLTLLALLLASPAAAALDLLPTTLQLPADGGHTALWLYNPGPGRWQGQVRILAWEQQADAERLRPSDQIVASPVQLDLPPGARQRIWLLPRLPSPVASERAYRVVLAPSAPGLPRYSLPLFRGHAAPLAQPRLRSEVDPGPSHPTLRLANTGTLHARLHDLAFVADDGQRLVLLPGLAGYVLAGQERHWALPAHARGYAGGHFQARLQDGRVVELSTPGPAIAASAPSGL</sequence>
<dbReference type="Proteomes" id="UP001251948">
    <property type="component" value="Unassembled WGS sequence"/>
</dbReference>
<accession>A0AAJ2JHU2</accession>
<protein>
    <submittedName>
        <fullName evidence="2">Molecular chaperone</fullName>
    </submittedName>
</protein>
<keyword evidence="1" id="KW-0732">Signal</keyword>
<dbReference type="SUPFAM" id="SSF49354">
    <property type="entry name" value="PapD-like"/>
    <property type="match status" value="1"/>
</dbReference>
<evidence type="ECO:0000313" key="3">
    <source>
        <dbReference type="Proteomes" id="UP001251948"/>
    </source>
</evidence>
<dbReference type="AlphaFoldDB" id="A0AAJ2JHU2"/>
<evidence type="ECO:0000313" key="2">
    <source>
        <dbReference type="EMBL" id="MDT3470124.1"/>
    </source>
</evidence>
<dbReference type="InterPro" id="IPR050643">
    <property type="entry name" value="Periplasmic_pilus_chap"/>
</dbReference>
<dbReference type="InterPro" id="IPR008962">
    <property type="entry name" value="PapD-like_sf"/>
</dbReference>
<dbReference type="Gene3D" id="2.60.40.10">
    <property type="entry name" value="Immunoglobulins"/>
    <property type="match status" value="1"/>
</dbReference>
<gene>
    <name evidence="2" type="ORF">ROV92_19230</name>
</gene>
<comment type="caution">
    <text evidence="2">The sequence shown here is derived from an EMBL/GenBank/DDBJ whole genome shotgun (WGS) entry which is preliminary data.</text>
</comment>